<feature type="transmembrane region" description="Helical" evidence="1">
    <location>
        <begin position="254"/>
        <end position="276"/>
    </location>
</feature>
<dbReference type="Pfam" id="PF12679">
    <property type="entry name" value="ABC2_membrane_2"/>
    <property type="match status" value="1"/>
</dbReference>
<keyword evidence="3" id="KW-1185">Reference proteome</keyword>
<organism evidence="2 3">
    <name type="scientific">Clostridium drakei</name>
    <dbReference type="NCBI Taxonomy" id="332101"/>
    <lineage>
        <taxon>Bacteria</taxon>
        <taxon>Bacillati</taxon>
        <taxon>Bacillota</taxon>
        <taxon>Clostridia</taxon>
        <taxon>Eubacteriales</taxon>
        <taxon>Clostridiaceae</taxon>
        <taxon>Clostridium</taxon>
    </lineage>
</organism>
<dbReference type="KEGG" id="cdrk:B9W14_09125"/>
<dbReference type="PANTHER" id="PTHR37305">
    <property type="entry name" value="INTEGRAL MEMBRANE PROTEIN-RELATED"/>
    <property type="match status" value="1"/>
</dbReference>
<dbReference type="EMBL" id="CP020953">
    <property type="protein sequence ID" value="AWI04647.1"/>
    <property type="molecule type" value="Genomic_DNA"/>
</dbReference>
<feature type="transmembrane region" description="Helical" evidence="1">
    <location>
        <begin position="403"/>
        <end position="421"/>
    </location>
</feature>
<evidence type="ECO:0000313" key="2">
    <source>
        <dbReference type="EMBL" id="AWI04647.1"/>
    </source>
</evidence>
<protein>
    <submittedName>
        <fullName evidence="2">ABC transporter permease</fullName>
    </submittedName>
</protein>
<feature type="transmembrane region" description="Helical" evidence="1">
    <location>
        <begin position="309"/>
        <end position="333"/>
    </location>
</feature>
<keyword evidence="1" id="KW-0472">Membrane</keyword>
<dbReference type="AlphaFoldDB" id="A0A2U8DPC1"/>
<dbReference type="RefSeq" id="WP_032075479.1">
    <property type="nucleotide sequence ID" value="NZ_CP020953.1"/>
</dbReference>
<keyword evidence="1" id="KW-0812">Transmembrane</keyword>
<dbReference type="PANTHER" id="PTHR37305:SF1">
    <property type="entry name" value="MEMBRANE PROTEIN"/>
    <property type="match status" value="1"/>
</dbReference>
<evidence type="ECO:0000313" key="3">
    <source>
        <dbReference type="Proteomes" id="UP000244910"/>
    </source>
</evidence>
<evidence type="ECO:0000256" key="1">
    <source>
        <dbReference type="SAM" id="Phobius"/>
    </source>
</evidence>
<dbReference type="Proteomes" id="UP000244910">
    <property type="component" value="Chromosome"/>
</dbReference>
<feature type="transmembrane region" description="Helical" evidence="1">
    <location>
        <begin position="214"/>
        <end position="233"/>
    </location>
</feature>
<name>A0A2U8DPC1_9CLOT</name>
<sequence length="430" mass="48865">MKLQILKYEFKKIFCKKGVLISFLVLTFYLAAMLFFNMKGTPYITYVSADGTDTKGIKAIKLLKNKKMTWNGPLTEERIRNVLEKNQAINSKSKYASIKNADSNTKLSDSDAKLSNMQYSEKQEFNDIKALICCSYSEFRSYDYDLMDKLNINSSNKFYSNRINQLKTWLKSQEANQLSASKKRYLIHSAETLNTPFEYSYADGWSIALEYSAAAIYALAFVICILLAPVFSVEYQTGAAAILLSTEHGKKKAIIYKLIAGLLSITLVYFVFMFLANLPIFLMFGPEGGNCPLQASMGGWKSFYHITNIQAFGMVVLLGYLACLFIGTLSMFLSSKVKNSFFTIILIFLIMMVPAILDKSIGVQGILQKILSVMPHQLMLGWELITTFTLYDIHGKIFTPYEILPWLYIFIIIALLPFTYFSSQKYKTTT</sequence>
<proteinExistence type="predicted"/>
<accession>A0A2U8DPC1</accession>
<feature type="transmembrane region" description="Helical" evidence="1">
    <location>
        <begin position="340"/>
        <end position="357"/>
    </location>
</feature>
<feature type="transmembrane region" description="Helical" evidence="1">
    <location>
        <begin position="20"/>
        <end position="38"/>
    </location>
</feature>
<gene>
    <name evidence="2" type="ORF">B9W14_09125</name>
</gene>
<reference evidence="3" key="1">
    <citation type="submission" date="2017-04" db="EMBL/GenBank/DDBJ databases">
        <authorList>
            <person name="Song Y."/>
            <person name="Cho B.-K."/>
        </authorList>
    </citation>
    <scope>NUCLEOTIDE SEQUENCE [LARGE SCALE GENOMIC DNA]</scope>
    <source>
        <strain evidence="3">SL1</strain>
    </source>
</reference>
<keyword evidence="1" id="KW-1133">Transmembrane helix</keyword>
<dbReference type="OrthoDB" id="1700423at2"/>